<dbReference type="InterPro" id="IPR015422">
    <property type="entry name" value="PyrdxlP-dep_Trfase_small"/>
</dbReference>
<dbReference type="InterPro" id="IPR015421">
    <property type="entry name" value="PyrdxlP-dep_Trfase_major"/>
</dbReference>
<keyword evidence="9" id="KW-1185">Reference proteome</keyword>
<dbReference type="EMBL" id="FN649232">
    <property type="protein sequence ID" value="CBN75443.1"/>
    <property type="molecule type" value="Genomic_DNA"/>
</dbReference>
<proteinExistence type="inferred from homology"/>
<dbReference type="Pfam" id="PF00282">
    <property type="entry name" value="Pyridoxal_deC"/>
    <property type="match status" value="2"/>
</dbReference>
<evidence type="ECO:0000313" key="8">
    <source>
        <dbReference type="EMBL" id="CBN75443.1"/>
    </source>
</evidence>
<feature type="signal peptide" evidence="7">
    <location>
        <begin position="1"/>
        <end position="22"/>
    </location>
</feature>
<dbReference type="InterPro" id="IPR010977">
    <property type="entry name" value="Aromatic_deC"/>
</dbReference>
<dbReference type="STRING" id="2880.D8LUA2"/>
<dbReference type="GO" id="GO:0019752">
    <property type="term" value="P:carboxylic acid metabolic process"/>
    <property type="evidence" value="ECO:0007669"/>
    <property type="project" value="InterPro"/>
</dbReference>
<comment type="cofactor">
    <cofactor evidence="1 6">
        <name>pyridoxal 5'-phosphate</name>
        <dbReference type="ChEBI" id="CHEBI:597326"/>
    </cofactor>
</comment>
<evidence type="ECO:0000256" key="4">
    <source>
        <dbReference type="ARBA" id="ARBA00022898"/>
    </source>
</evidence>
<dbReference type="OMA" id="NPGFNWS"/>
<dbReference type="EC" id="4.1.1.25" evidence="8"/>
<dbReference type="Gene3D" id="1.20.1340.10">
    <property type="entry name" value="dopa decarboxylase, N-terminal domain"/>
    <property type="match status" value="1"/>
</dbReference>
<dbReference type="InterPro" id="IPR002129">
    <property type="entry name" value="PyrdxlP-dep_de-COase"/>
</dbReference>
<comment type="similarity">
    <text evidence="2 6">Belongs to the group II decarboxylase family.</text>
</comment>
<dbReference type="GO" id="GO:0004837">
    <property type="term" value="F:tyrosine decarboxylase activity"/>
    <property type="evidence" value="ECO:0007669"/>
    <property type="project" value="UniProtKB-EC"/>
</dbReference>
<dbReference type="PRINTS" id="PR00800">
    <property type="entry name" value="YHDCRBOXLASE"/>
</dbReference>
<dbReference type="PANTHER" id="PTHR11999:SF70">
    <property type="entry name" value="MIP05841P"/>
    <property type="match status" value="1"/>
</dbReference>
<dbReference type="Gene3D" id="3.90.1150.10">
    <property type="entry name" value="Aspartate Aminotransferase, domain 1"/>
    <property type="match status" value="1"/>
</dbReference>
<keyword evidence="4 6" id="KW-0663">Pyridoxal phosphate</keyword>
<dbReference type="eggNOG" id="KOG0628">
    <property type="taxonomic scope" value="Eukaryota"/>
</dbReference>
<gene>
    <name evidence="8" type="ORF">Esi_0099_0045</name>
</gene>
<reference evidence="8 9" key="1">
    <citation type="journal article" date="2010" name="Nature">
        <title>The Ectocarpus genome and the independent evolution of multicellularity in brown algae.</title>
        <authorList>
            <person name="Cock J.M."/>
            <person name="Sterck L."/>
            <person name="Rouze P."/>
            <person name="Scornet D."/>
            <person name="Allen A.E."/>
            <person name="Amoutzias G."/>
            <person name="Anthouard V."/>
            <person name="Artiguenave F."/>
            <person name="Aury J.M."/>
            <person name="Badger J.H."/>
            <person name="Beszteri B."/>
            <person name="Billiau K."/>
            <person name="Bonnet E."/>
            <person name="Bothwell J.H."/>
            <person name="Bowler C."/>
            <person name="Boyen C."/>
            <person name="Brownlee C."/>
            <person name="Carrano C.J."/>
            <person name="Charrier B."/>
            <person name="Cho G.Y."/>
            <person name="Coelho S.M."/>
            <person name="Collen J."/>
            <person name="Corre E."/>
            <person name="Da Silva C."/>
            <person name="Delage L."/>
            <person name="Delaroque N."/>
            <person name="Dittami S.M."/>
            <person name="Doulbeau S."/>
            <person name="Elias M."/>
            <person name="Farnham G."/>
            <person name="Gachon C.M."/>
            <person name="Gschloessl B."/>
            <person name="Heesch S."/>
            <person name="Jabbari K."/>
            <person name="Jubin C."/>
            <person name="Kawai H."/>
            <person name="Kimura K."/>
            <person name="Kloareg B."/>
            <person name="Kupper F.C."/>
            <person name="Lang D."/>
            <person name="Le Bail A."/>
            <person name="Leblanc C."/>
            <person name="Lerouge P."/>
            <person name="Lohr M."/>
            <person name="Lopez P.J."/>
            <person name="Martens C."/>
            <person name="Maumus F."/>
            <person name="Michel G."/>
            <person name="Miranda-Saavedra D."/>
            <person name="Morales J."/>
            <person name="Moreau H."/>
            <person name="Motomura T."/>
            <person name="Nagasato C."/>
            <person name="Napoli C.A."/>
            <person name="Nelson D.R."/>
            <person name="Nyvall-Collen P."/>
            <person name="Peters A.F."/>
            <person name="Pommier C."/>
            <person name="Potin P."/>
            <person name="Poulain J."/>
            <person name="Quesneville H."/>
            <person name="Read B."/>
            <person name="Rensing S.A."/>
            <person name="Ritter A."/>
            <person name="Rousvoal S."/>
            <person name="Samanta M."/>
            <person name="Samson G."/>
            <person name="Schroeder D.C."/>
            <person name="Segurens B."/>
            <person name="Strittmatter M."/>
            <person name="Tonon T."/>
            <person name="Tregear J.W."/>
            <person name="Valentin K."/>
            <person name="von Dassow P."/>
            <person name="Yamagishi T."/>
            <person name="Van de Peer Y."/>
            <person name="Wincker P."/>
        </authorList>
    </citation>
    <scope>NUCLEOTIDE SEQUENCE [LARGE SCALE GENOMIC DNA]</scope>
    <source>
        <strain evidence="9">Ec32 / CCAP1310/4</strain>
    </source>
</reference>
<dbReference type="SUPFAM" id="SSF53383">
    <property type="entry name" value="PLP-dependent transferases"/>
    <property type="match status" value="1"/>
</dbReference>
<evidence type="ECO:0000256" key="6">
    <source>
        <dbReference type="RuleBase" id="RU000382"/>
    </source>
</evidence>
<dbReference type="PANTHER" id="PTHR11999">
    <property type="entry name" value="GROUP II PYRIDOXAL-5-PHOSPHATE DECARBOXYLASE"/>
    <property type="match status" value="1"/>
</dbReference>
<dbReference type="GO" id="GO:0030170">
    <property type="term" value="F:pyridoxal phosphate binding"/>
    <property type="evidence" value="ECO:0007669"/>
    <property type="project" value="InterPro"/>
</dbReference>
<keyword evidence="7" id="KW-0732">Signal</keyword>
<dbReference type="Gene3D" id="3.40.640.10">
    <property type="entry name" value="Type I PLP-dependent aspartate aminotransferase-like (Major domain)"/>
    <property type="match status" value="2"/>
</dbReference>
<dbReference type="GO" id="GO:0005737">
    <property type="term" value="C:cytoplasm"/>
    <property type="evidence" value="ECO:0007669"/>
    <property type="project" value="TreeGrafter"/>
</dbReference>
<dbReference type="InterPro" id="IPR015424">
    <property type="entry name" value="PyrdxlP-dep_Trfase"/>
</dbReference>
<evidence type="ECO:0000313" key="9">
    <source>
        <dbReference type="Proteomes" id="UP000002630"/>
    </source>
</evidence>
<dbReference type="InParanoid" id="D8LUA2"/>
<keyword evidence="3" id="KW-0210">Decarboxylase</keyword>
<sequence>MTRRRTTLLALLLGWCAVDASAKGVVQALAGLVVGVVAGRFSQRVPRLRPAGSADEPRRPLFGAEGWEGEADVSDWEPFRLLGRSMVDYIADYYQGVESLPVRAIVEPGYLKKRLTQREFPTKGEVWSDIMADVESHIMPGITHWQHPRFFAWYPAASSPPAILGDMLASMFNVIGFSWEASPASTELETVVLDQLGRAVDLPEAFLSSGGGGGGGVIQGSASESTLVAVLAARTRALKHMRRRSPAGVSDSELLAKMTLYASDQAHSSVQKAANIAGLGSNLRLIPTRGSGEDGQRCYTLDAGELSEAMREDEAAGLTPVFVSANVGSTNTCAVDPVRSLGEACRSFSTGESTEEEGSETLVPWLHVDAASAYLVDALSVTPEILRSKEYNSNQVSDFRDWQVPLGRKFRSLKIWLTMRAFGLEKVRGLIRRHTQLAGEFEAMVEQDDRFEIVAPARFGLVCFRLKASCAANEELRSRIVASGLAFFSSTKLEGRTCLRVSVGGLATEMRHIRDLWGALGRTADAVTADGF</sequence>
<name>D8LUA2_ECTSI</name>
<organism evidence="8 9">
    <name type="scientific">Ectocarpus siliculosus</name>
    <name type="common">Brown alga</name>
    <name type="synonym">Conferva siliculosa</name>
    <dbReference type="NCBI Taxonomy" id="2880"/>
    <lineage>
        <taxon>Eukaryota</taxon>
        <taxon>Sar</taxon>
        <taxon>Stramenopiles</taxon>
        <taxon>Ochrophyta</taxon>
        <taxon>PX clade</taxon>
        <taxon>Phaeophyceae</taxon>
        <taxon>Ectocarpales</taxon>
        <taxon>Ectocarpaceae</taxon>
        <taxon>Ectocarpus</taxon>
    </lineage>
</organism>
<accession>D8LUA2</accession>
<evidence type="ECO:0000256" key="5">
    <source>
        <dbReference type="ARBA" id="ARBA00023239"/>
    </source>
</evidence>
<evidence type="ECO:0000256" key="7">
    <source>
        <dbReference type="SAM" id="SignalP"/>
    </source>
</evidence>
<evidence type="ECO:0000256" key="1">
    <source>
        <dbReference type="ARBA" id="ARBA00001933"/>
    </source>
</evidence>
<dbReference type="AlphaFoldDB" id="D8LUA2"/>
<dbReference type="OrthoDB" id="639767at2759"/>
<dbReference type="Proteomes" id="UP000002630">
    <property type="component" value="Linkage Group LG17"/>
</dbReference>
<dbReference type="GO" id="GO:0006520">
    <property type="term" value="P:amino acid metabolic process"/>
    <property type="evidence" value="ECO:0007669"/>
    <property type="project" value="InterPro"/>
</dbReference>
<evidence type="ECO:0000256" key="3">
    <source>
        <dbReference type="ARBA" id="ARBA00022793"/>
    </source>
</evidence>
<evidence type="ECO:0000256" key="2">
    <source>
        <dbReference type="ARBA" id="ARBA00009533"/>
    </source>
</evidence>
<keyword evidence="5 6" id="KW-0456">Lyase</keyword>
<dbReference type="EMBL" id="FN649742">
    <property type="protein sequence ID" value="CBN75443.1"/>
    <property type="molecule type" value="Genomic_DNA"/>
</dbReference>
<protein>
    <submittedName>
        <fullName evidence="8">Tyrosine Decarboxylase</fullName>
        <ecNumber evidence="8">4.1.1.25</ecNumber>
    </submittedName>
</protein>
<feature type="chain" id="PRO_5003117545" evidence="7">
    <location>
        <begin position="23"/>
        <end position="532"/>
    </location>
</feature>